<dbReference type="KEGG" id="mnv:MNVI_30020"/>
<dbReference type="EMBL" id="AP022583">
    <property type="protein sequence ID" value="BBY07684.1"/>
    <property type="molecule type" value="Genomic_DNA"/>
</dbReference>
<dbReference type="Proteomes" id="UP000466894">
    <property type="component" value="Chromosome"/>
</dbReference>
<dbReference type="AlphaFoldDB" id="A0A7I7PGC3"/>
<accession>A0A7I7PGC3</accession>
<protein>
    <submittedName>
        <fullName evidence="1">Uncharacterized protein</fullName>
    </submittedName>
</protein>
<organism evidence="1 2">
    <name type="scientific">Mycobacterium noviomagense</name>
    <dbReference type="NCBI Taxonomy" id="459858"/>
    <lineage>
        <taxon>Bacteria</taxon>
        <taxon>Bacillati</taxon>
        <taxon>Actinomycetota</taxon>
        <taxon>Actinomycetes</taxon>
        <taxon>Mycobacteriales</taxon>
        <taxon>Mycobacteriaceae</taxon>
        <taxon>Mycobacterium</taxon>
    </lineage>
</organism>
<proteinExistence type="predicted"/>
<name>A0A7I7PGC3_9MYCO</name>
<gene>
    <name evidence="1" type="ORF">MNVI_30020</name>
</gene>
<evidence type="ECO:0000313" key="2">
    <source>
        <dbReference type="Proteomes" id="UP000466894"/>
    </source>
</evidence>
<reference evidence="1 2" key="1">
    <citation type="journal article" date="2019" name="Emerg. Microbes Infect.">
        <title>Comprehensive subspecies identification of 175 nontuberculous mycobacteria species based on 7547 genomic profiles.</title>
        <authorList>
            <person name="Matsumoto Y."/>
            <person name="Kinjo T."/>
            <person name="Motooka D."/>
            <person name="Nabeya D."/>
            <person name="Jung N."/>
            <person name="Uechi K."/>
            <person name="Horii T."/>
            <person name="Iida T."/>
            <person name="Fujita J."/>
            <person name="Nakamura S."/>
        </authorList>
    </citation>
    <scope>NUCLEOTIDE SEQUENCE [LARGE SCALE GENOMIC DNA]</scope>
    <source>
        <strain evidence="1 2">JCM 16367</strain>
    </source>
</reference>
<sequence length="51" mass="5773">MKQLCDDIREFAVQVRQIGFSLNGGVGEWECLDLSERMLAAVKQAENRMVS</sequence>
<evidence type="ECO:0000313" key="1">
    <source>
        <dbReference type="EMBL" id="BBY07684.1"/>
    </source>
</evidence>